<dbReference type="Pfam" id="PF03352">
    <property type="entry name" value="Adenine_glyco"/>
    <property type="match status" value="1"/>
</dbReference>
<dbReference type="InterPro" id="IPR052891">
    <property type="entry name" value="DNA-3mA_glycosylase"/>
</dbReference>
<accession>A0ABX0KSY7</accession>
<evidence type="ECO:0000313" key="2">
    <source>
        <dbReference type="Proteomes" id="UP000712570"/>
    </source>
</evidence>
<dbReference type="SUPFAM" id="SSF48150">
    <property type="entry name" value="DNA-glycosylase"/>
    <property type="match status" value="1"/>
</dbReference>
<dbReference type="EMBL" id="JAAOLX010000009">
    <property type="protein sequence ID" value="NHQ87770.1"/>
    <property type="molecule type" value="Genomic_DNA"/>
</dbReference>
<dbReference type="Gene3D" id="1.10.340.30">
    <property type="entry name" value="Hypothetical protein, domain 2"/>
    <property type="match status" value="1"/>
</dbReference>
<dbReference type="PANTHER" id="PTHR30037:SF4">
    <property type="entry name" value="DNA-3-METHYLADENINE GLYCOSYLASE I"/>
    <property type="match status" value="1"/>
</dbReference>
<dbReference type="RefSeq" id="WP_166828667.1">
    <property type="nucleotide sequence ID" value="NZ_JAAOLX010000009.1"/>
</dbReference>
<dbReference type="InterPro" id="IPR004597">
    <property type="entry name" value="Tag"/>
</dbReference>
<dbReference type="Proteomes" id="UP000712570">
    <property type="component" value="Unassembled WGS sequence"/>
</dbReference>
<dbReference type="InterPro" id="IPR011257">
    <property type="entry name" value="DNA_glycosylase"/>
</dbReference>
<protein>
    <submittedName>
        <fullName evidence="1">DNA-3-methyladenine glycosylase I</fullName>
    </submittedName>
</protein>
<gene>
    <name evidence="1" type="ORF">HA050_16780</name>
</gene>
<sequence>MSTSDLSRCAWCSSDPLYQNYHDDEWGQPLFDDQALFELLCLEGAQAGLSWITVLKKREHYRVVFDHFDANKIAAYDADKITSLLSDAGIIRNRAKVAAFISNAAAYLQLKQEGRFSDFLWSFVNGKTIVNQWANIADTPVATAESIAMSKALKKRGFKFVGPTICYAFMQASGMVDDHSPGCWKRTQSV</sequence>
<evidence type="ECO:0000313" key="1">
    <source>
        <dbReference type="EMBL" id="NHQ87770.1"/>
    </source>
</evidence>
<reference evidence="1 2" key="1">
    <citation type="submission" date="2020-03" db="EMBL/GenBank/DDBJ databases">
        <title>Draft genome sequence of environmentally isolated violet-colored cultures.</title>
        <authorList>
            <person name="Wilson H.S."/>
        </authorList>
    </citation>
    <scope>NUCLEOTIDE SEQUENCE [LARGE SCALE GENOMIC DNA]</scope>
    <source>
        <strain evidence="1 2">HSC-16F04</strain>
    </source>
</reference>
<name>A0ABX0KSY7_9NEIS</name>
<comment type="caution">
    <text evidence="1">The sequence shown here is derived from an EMBL/GenBank/DDBJ whole genome shotgun (WGS) entry which is preliminary data.</text>
</comment>
<proteinExistence type="predicted"/>
<dbReference type="PANTHER" id="PTHR30037">
    <property type="entry name" value="DNA-3-METHYLADENINE GLYCOSYLASE 1"/>
    <property type="match status" value="1"/>
</dbReference>
<dbReference type="NCBIfam" id="TIGR00624">
    <property type="entry name" value="tag"/>
    <property type="match status" value="1"/>
</dbReference>
<keyword evidence="2" id="KW-1185">Reference proteome</keyword>
<dbReference type="InterPro" id="IPR005019">
    <property type="entry name" value="Adenine_glyco"/>
</dbReference>
<organism evidence="1 2">
    <name type="scientific">Iodobacter violaceini</name>
    <dbReference type="NCBI Taxonomy" id="3044271"/>
    <lineage>
        <taxon>Bacteria</taxon>
        <taxon>Pseudomonadati</taxon>
        <taxon>Pseudomonadota</taxon>
        <taxon>Betaproteobacteria</taxon>
        <taxon>Neisseriales</taxon>
        <taxon>Chitinibacteraceae</taxon>
        <taxon>Iodobacter</taxon>
    </lineage>
</organism>